<reference evidence="1" key="1">
    <citation type="submission" date="2020-08" db="EMBL/GenBank/DDBJ databases">
        <title>Genome public.</title>
        <authorList>
            <person name="Liu C."/>
            <person name="Sun Q."/>
        </authorList>
    </citation>
    <scope>NUCLEOTIDE SEQUENCE</scope>
    <source>
        <strain evidence="1">NSJ-31</strain>
    </source>
</reference>
<proteinExistence type="predicted"/>
<keyword evidence="2" id="KW-1185">Reference proteome</keyword>
<dbReference type="Proteomes" id="UP000653127">
    <property type="component" value="Unassembled WGS sequence"/>
</dbReference>
<dbReference type="RefSeq" id="WP_249282052.1">
    <property type="nucleotide sequence ID" value="NZ_JACRST010000002.1"/>
</dbReference>
<dbReference type="EMBL" id="JACRST010000002">
    <property type="protein sequence ID" value="MBC8545903.1"/>
    <property type="molecule type" value="Genomic_DNA"/>
</dbReference>
<evidence type="ECO:0000313" key="1">
    <source>
        <dbReference type="EMBL" id="MBC8545903.1"/>
    </source>
</evidence>
<name>A0A926DV45_9FIRM</name>
<gene>
    <name evidence="1" type="ORF">H8711_02975</name>
</gene>
<sequence length="1199" mass="135978">MKYGSFIRVNEKFQTSINLEYDLNQIDKVDCYIPTEQSVKILGDFLQSFYYDNNTQNRATVFIGPYGRGKSHLLLILTALTSLDVYAVGGGTAEEAARAQRELCSKISAVNPEVGELAKVVVESGIRTLPVIVNSNTTDINQAFIVALRDALVNTGLQNLLPETYFDAACAMIGKWEASFPEAYEKLGRELRQHKRSVEDLLIGLKRYDQAAYELFCACYPSVAAGAEFNPLINMDVVKLYTSVVNALCEQTPFRGINIIFDEFSKFLEANLDRSRMLNFKIIQDMAEAATRSGRQQIHFTCVTHKEILDYSASDSFKTVEGRFRQLRFIAPSEQSYELISNAIEKAPEFEDFKREHRAEFERAISVSSMVGVFGDLSQQAFEQKLVYGCFPLSPLSAYALLKVSEKVGQNERTLFTFLAQRDANTLSAFLQNDYDTLRFLTVESIYDYFGELFKREVFNTTVHSIWAKADSAIRQVSDGDQLKILKAFAVIKIIGDEAFRCTSSHIKAALMMDDDRFARASRELLKRHILVQHGSSEYVLMTANGVDVQKNVETYVKSKLARIKTCEVLADVVDLGFVMPREYNDRFRMVRYFKNIFLEAKVFLHYQDASQLLADYPYDGLVIYIVNEGEVAAEEIEQKVRSFHGQPQIVLCMSKAFFQQEELLKKYVAIQRLKADMADQMGDPHYLEEMDNLEEDIFRQIHQAVQDLYSPGSPNSYFVNCDGPFPVICRQVELNHEISRICSVCYWQTPVVNNEMVNKNVITPQIRKARALVADWILERADDNVIPCMDGFGPEVSIFKSMFVRTGLDRSTEAQDPGIRAVLGEIARFITSCEEERRNFGALYQTLTEAPFGVRKGVIPLFLAYALRQYRENAVFYYAGKEVELSSAILGGLVEAPQQYEMLLEAGTGEREAYLDRLETLFAPYQDLRTTSVNRIYRVVKSMQNWMRALPEYTKKFGSYWENGESKAVGEEVKTIRRELLRFETNSRELLFSTFRQSLSPSGDISECYVEIEGAKSFLEGHLQRCKAELRGRLIAQFAPGYRGGLSRAIQTWRDGLPAAARTHLFDSTANELLSFAGKLSGYDDEQTLDDLVYRFSSMAIEDWNDALAAQFDGEISSAIRRINEYQADGEAQGAGPCNVVINLTGRRIEKAFSEEEISPLGRTALNNLQAVFEEYNGALEPDEQLAILIQLMKDLLD</sequence>
<comment type="caution">
    <text evidence="1">The sequence shown here is derived from an EMBL/GenBank/DDBJ whole genome shotgun (WGS) entry which is preliminary data.</text>
</comment>
<evidence type="ECO:0000313" key="2">
    <source>
        <dbReference type="Proteomes" id="UP000653127"/>
    </source>
</evidence>
<accession>A0A926DV45</accession>
<protein>
    <submittedName>
        <fullName evidence="1">Uncharacterized protein</fullName>
    </submittedName>
</protein>
<dbReference type="AlphaFoldDB" id="A0A926DV45"/>
<organism evidence="1 2">
    <name type="scientific">Ligaoa zhengdingensis</name>
    <dbReference type="NCBI Taxonomy" id="2763658"/>
    <lineage>
        <taxon>Bacteria</taxon>
        <taxon>Bacillati</taxon>
        <taxon>Bacillota</taxon>
        <taxon>Clostridia</taxon>
        <taxon>Eubacteriales</taxon>
        <taxon>Oscillospiraceae</taxon>
        <taxon>Ligaoa</taxon>
    </lineage>
</organism>